<dbReference type="PANTHER" id="PTHR46229">
    <property type="entry name" value="BOLA TRANSCRIPTION REGULATOR"/>
    <property type="match status" value="1"/>
</dbReference>
<organism evidence="3 4">
    <name type="scientific">Pseudogemmobacter humi</name>
    <dbReference type="NCBI Taxonomy" id="2483812"/>
    <lineage>
        <taxon>Bacteria</taxon>
        <taxon>Pseudomonadati</taxon>
        <taxon>Pseudomonadota</taxon>
        <taxon>Alphaproteobacteria</taxon>
        <taxon>Rhodobacterales</taxon>
        <taxon>Paracoccaceae</taxon>
        <taxon>Pseudogemmobacter</taxon>
    </lineage>
</organism>
<proteinExistence type="inferred from homology"/>
<dbReference type="InterPro" id="IPR050961">
    <property type="entry name" value="BolA/IbaG_stress_morph_reg"/>
</dbReference>
<evidence type="ECO:0000313" key="3">
    <source>
        <dbReference type="EMBL" id="VDC31753.1"/>
    </source>
</evidence>
<comment type="similarity">
    <text evidence="1 2">Belongs to the BolA/IbaG family.</text>
</comment>
<evidence type="ECO:0000256" key="2">
    <source>
        <dbReference type="RuleBase" id="RU003860"/>
    </source>
</evidence>
<dbReference type="OrthoDB" id="9796738at2"/>
<dbReference type="Proteomes" id="UP000277498">
    <property type="component" value="Unassembled WGS sequence"/>
</dbReference>
<dbReference type="EMBL" id="UXAW01000088">
    <property type="protein sequence ID" value="VDC31753.1"/>
    <property type="molecule type" value="Genomic_DNA"/>
</dbReference>
<evidence type="ECO:0000313" key="4">
    <source>
        <dbReference type="Proteomes" id="UP000277498"/>
    </source>
</evidence>
<dbReference type="InterPro" id="IPR036065">
    <property type="entry name" value="BolA-like_sf"/>
</dbReference>
<dbReference type="RefSeq" id="WP_124087829.1">
    <property type="nucleotide sequence ID" value="NZ_UXAW01000088.1"/>
</dbReference>
<dbReference type="InterPro" id="IPR002634">
    <property type="entry name" value="BolA"/>
</dbReference>
<protein>
    <submittedName>
        <fullName evidence="3">BolA-like protein</fullName>
    </submittedName>
</protein>
<gene>
    <name evidence="3" type="ORF">XINFAN_03108</name>
</gene>
<dbReference type="PIRSF" id="PIRSF003113">
    <property type="entry name" value="BolA"/>
    <property type="match status" value="1"/>
</dbReference>
<dbReference type="Gene3D" id="3.30.300.90">
    <property type="entry name" value="BolA-like"/>
    <property type="match status" value="1"/>
</dbReference>
<dbReference type="Pfam" id="PF01722">
    <property type="entry name" value="BolA"/>
    <property type="match status" value="1"/>
</dbReference>
<dbReference type="PANTHER" id="PTHR46229:SF2">
    <property type="entry name" value="BOLA-LIKE PROTEIN 1"/>
    <property type="match status" value="1"/>
</dbReference>
<dbReference type="SUPFAM" id="SSF82657">
    <property type="entry name" value="BolA-like"/>
    <property type="match status" value="1"/>
</dbReference>
<sequence length="80" mass="8756">MPMEGKDIEALIREAFPDAKITITDLAGDGNHWAAEVIDESFRGMNRVQQQRAVYASLKGRMDGSNGELHALALTTKAPE</sequence>
<accession>A0A3P5XJF0</accession>
<dbReference type="AlphaFoldDB" id="A0A3P5XJF0"/>
<name>A0A3P5XJF0_9RHOB</name>
<reference evidence="3 4" key="1">
    <citation type="submission" date="2018-11" db="EMBL/GenBank/DDBJ databases">
        <authorList>
            <person name="Criscuolo A."/>
        </authorList>
    </citation>
    <scope>NUCLEOTIDE SEQUENCE [LARGE SCALE GENOMIC DNA]</scope>
    <source>
        <strain evidence="3">ACIP111625</strain>
    </source>
</reference>
<keyword evidence="4" id="KW-1185">Reference proteome</keyword>
<evidence type="ECO:0000256" key="1">
    <source>
        <dbReference type="ARBA" id="ARBA00005578"/>
    </source>
</evidence>